<dbReference type="Proteomes" id="UP001142610">
    <property type="component" value="Unassembled WGS sequence"/>
</dbReference>
<gene>
    <name evidence="9 12" type="primary">lspA</name>
    <name evidence="12" type="ORF">NOG11_02215</name>
</gene>
<evidence type="ECO:0000313" key="13">
    <source>
        <dbReference type="Proteomes" id="UP001142610"/>
    </source>
</evidence>
<keyword evidence="8 9" id="KW-0472">Membrane</keyword>
<evidence type="ECO:0000256" key="2">
    <source>
        <dbReference type="ARBA" id="ARBA00022475"/>
    </source>
</evidence>
<dbReference type="EMBL" id="JANIBC010000001">
    <property type="protein sequence ID" value="MCQ8184190.1"/>
    <property type="molecule type" value="Genomic_DNA"/>
</dbReference>
<feature type="transmembrane region" description="Helical" evidence="9">
    <location>
        <begin position="138"/>
        <end position="160"/>
    </location>
</feature>
<dbReference type="Pfam" id="PF01252">
    <property type="entry name" value="Peptidase_A8"/>
    <property type="match status" value="1"/>
</dbReference>
<feature type="transmembrane region" description="Helical" evidence="9">
    <location>
        <begin position="67"/>
        <end position="94"/>
    </location>
</feature>
<comment type="caution">
    <text evidence="12">The sequence shown here is derived from an EMBL/GenBank/DDBJ whole genome shotgun (WGS) entry which is preliminary data.</text>
</comment>
<protein>
    <recommendedName>
        <fullName evidence="9">Lipoprotein signal peptidase</fullName>
        <ecNumber evidence="9">3.4.23.36</ecNumber>
    </recommendedName>
    <alternativeName>
        <fullName evidence="9">Prolipoprotein signal peptidase</fullName>
    </alternativeName>
    <alternativeName>
        <fullName evidence="9">Signal peptidase II</fullName>
        <shortName evidence="9">SPase II</shortName>
    </alternativeName>
</protein>
<dbReference type="PANTHER" id="PTHR33695:SF1">
    <property type="entry name" value="LIPOPROTEIN SIGNAL PEPTIDASE"/>
    <property type="match status" value="1"/>
</dbReference>
<evidence type="ECO:0000313" key="12">
    <source>
        <dbReference type="EMBL" id="MCQ8184190.1"/>
    </source>
</evidence>
<keyword evidence="6 9" id="KW-0378">Hydrolase</keyword>
<evidence type="ECO:0000256" key="10">
    <source>
        <dbReference type="RuleBase" id="RU000594"/>
    </source>
</evidence>
<dbReference type="HAMAP" id="MF_00161">
    <property type="entry name" value="LspA"/>
    <property type="match status" value="1"/>
</dbReference>
<dbReference type="InterPro" id="IPR001872">
    <property type="entry name" value="Peptidase_A8"/>
</dbReference>
<keyword evidence="3 9" id="KW-0645">Protease</keyword>
<dbReference type="AlphaFoldDB" id="A0A9X2L6Z3"/>
<keyword evidence="13" id="KW-1185">Reference proteome</keyword>
<evidence type="ECO:0000256" key="5">
    <source>
        <dbReference type="ARBA" id="ARBA00022750"/>
    </source>
</evidence>
<comment type="pathway">
    <text evidence="9">Protein modification; lipoprotein biosynthesis (signal peptide cleavage).</text>
</comment>
<accession>A0A9X2L6Z3</accession>
<comment type="caution">
    <text evidence="9">Lacks conserved residue(s) required for the propagation of feature annotation.</text>
</comment>
<evidence type="ECO:0000256" key="6">
    <source>
        <dbReference type="ARBA" id="ARBA00022801"/>
    </source>
</evidence>
<dbReference type="PRINTS" id="PR00781">
    <property type="entry name" value="LIPOSIGPTASE"/>
</dbReference>
<evidence type="ECO:0000256" key="9">
    <source>
        <dbReference type="HAMAP-Rule" id="MF_00161"/>
    </source>
</evidence>
<dbReference type="PROSITE" id="PS00855">
    <property type="entry name" value="SPASE_II"/>
    <property type="match status" value="1"/>
</dbReference>
<evidence type="ECO:0000256" key="8">
    <source>
        <dbReference type="ARBA" id="ARBA00023136"/>
    </source>
</evidence>
<reference evidence="12" key="1">
    <citation type="submission" date="2022-07" db="EMBL/GenBank/DDBJ databases">
        <title>Parvularcula maris sp. nov., an algicidal bacterium isolated from seawater.</title>
        <authorList>
            <person name="Li F."/>
        </authorList>
    </citation>
    <scope>NUCLEOTIDE SEQUENCE</scope>
    <source>
        <strain evidence="12">BGMRC 0090</strain>
    </source>
</reference>
<feature type="active site" evidence="9">
    <location>
        <position position="148"/>
    </location>
</feature>
<dbReference type="GO" id="GO:0005886">
    <property type="term" value="C:plasma membrane"/>
    <property type="evidence" value="ECO:0007669"/>
    <property type="project" value="UniProtKB-SubCell"/>
</dbReference>
<dbReference type="GO" id="GO:0004190">
    <property type="term" value="F:aspartic-type endopeptidase activity"/>
    <property type="evidence" value="ECO:0007669"/>
    <property type="project" value="UniProtKB-UniRule"/>
</dbReference>
<evidence type="ECO:0000256" key="1">
    <source>
        <dbReference type="ARBA" id="ARBA00006139"/>
    </source>
</evidence>
<proteinExistence type="inferred from homology"/>
<keyword evidence="7 9" id="KW-1133">Transmembrane helix</keyword>
<evidence type="ECO:0000256" key="11">
    <source>
        <dbReference type="RuleBase" id="RU004181"/>
    </source>
</evidence>
<dbReference type="NCBIfam" id="TIGR00077">
    <property type="entry name" value="lspA"/>
    <property type="match status" value="1"/>
</dbReference>
<name>A0A9X2L6Z3_9PROT</name>
<keyword evidence="4 9" id="KW-0812">Transmembrane</keyword>
<keyword evidence="5 9" id="KW-0064">Aspartyl protease</keyword>
<dbReference type="PANTHER" id="PTHR33695">
    <property type="entry name" value="LIPOPROTEIN SIGNAL PEPTIDASE"/>
    <property type="match status" value="1"/>
</dbReference>
<dbReference type="GO" id="GO:0006508">
    <property type="term" value="P:proteolysis"/>
    <property type="evidence" value="ECO:0007669"/>
    <property type="project" value="UniProtKB-KW"/>
</dbReference>
<keyword evidence="2 9" id="KW-1003">Cell membrane</keyword>
<comment type="subcellular location">
    <subcellularLocation>
        <location evidence="9">Cell membrane</location>
        <topology evidence="9">Multi-pass membrane protein</topology>
    </subcellularLocation>
</comment>
<feature type="active site" evidence="9">
    <location>
        <position position="131"/>
    </location>
</feature>
<evidence type="ECO:0000256" key="3">
    <source>
        <dbReference type="ARBA" id="ARBA00022670"/>
    </source>
</evidence>
<dbReference type="RefSeq" id="WP_256617994.1">
    <property type="nucleotide sequence ID" value="NZ_JANIBC010000001.1"/>
</dbReference>
<feature type="transmembrane region" description="Helical" evidence="9">
    <location>
        <begin position="106"/>
        <end position="126"/>
    </location>
</feature>
<evidence type="ECO:0000256" key="7">
    <source>
        <dbReference type="ARBA" id="ARBA00022989"/>
    </source>
</evidence>
<evidence type="ECO:0000256" key="4">
    <source>
        <dbReference type="ARBA" id="ARBA00022692"/>
    </source>
</evidence>
<comment type="catalytic activity">
    <reaction evidence="9 10">
        <text>Release of signal peptides from bacterial membrane prolipoproteins. Hydrolyzes -Xaa-Yaa-Zaa-|-(S,diacylglyceryl)Cys-, in which Xaa is hydrophobic (preferably Leu), and Yaa (Ala or Ser) and Zaa (Gly or Ala) have small, neutral side chains.</text>
        <dbReference type="EC" id="3.4.23.36"/>
    </reaction>
</comment>
<dbReference type="EC" id="3.4.23.36" evidence="9"/>
<organism evidence="12 13">
    <name type="scientific">Parvularcula maris</name>
    <dbReference type="NCBI Taxonomy" id="2965077"/>
    <lineage>
        <taxon>Bacteria</taxon>
        <taxon>Pseudomonadati</taxon>
        <taxon>Pseudomonadota</taxon>
        <taxon>Alphaproteobacteria</taxon>
        <taxon>Parvularculales</taxon>
        <taxon>Parvularculaceae</taxon>
        <taxon>Parvularcula</taxon>
    </lineage>
</organism>
<comment type="similarity">
    <text evidence="1 9 11">Belongs to the peptidase A8 family.</text>
</comment>
<comment type="function">
    <text evidence="9 10">This protein specifically catalyzes the removal of signal peptides from prolipoproteins.</text>
</comment>
<sequence>MTILWPLPPVHKRPLFRMGMILAAVTLVLDQATKLWVLHLLELPGRIGGKVELSPIFDLTYVENRGISFGLLAGGMASRVFLSLVSIVVSVFIVRWLAKTERRFSAIAAGLILGGAVGNLIDRVFYGYVVDFLDFSGIGFGYVFNVADAAINIGVAFLLYDWLVVERRERAGSSSG</sequence>